<dbReference type="FunFam" id="3.10.290.10:FF:000003">
    <property type="entry name" value="Pseudouridine synthase"/>
    <property type="match status" value="1"/>
</dbReference>
<dbReference type="InterPro" id="IPR006145">
    <property type="entry name" value="PsdUridine_synth_RsuA/RluA"/>
</dbReference>
<keyword evidence="3" id="KW-0694">RNA-binding</keyword>
<dbReference type="STRING" id="1038856.BBI15_09525"/>
<evidence type="ECO:0000256" key="3">
    <source>
        <dbReference type="PROSITE-ProRule" id="PRU00182"/>
    </source>
</evidence>
<dbReference type="Pfam" id="PF00849">
    <property type="entry name" value="PseudoU_synth_2"/>
    <property type="match status" value="1"/>
</dbReference>
<comment type="similarity">
    <text evidence="1 4">Belongs to the pseudouridine synthase RsuA family.</text>
</comment>
<dbReference type="Gene3D" id="3.30.70.1560">
    <property type="entry name" value="Alpha-L RNA-binding motif"/>
    <property type="match status" value="1"/>
</dbReference>
<dbReference type="InterPro" id="IPR000748">
    <property type="entry name" value="PsdUridine_synth_RsuA/RluB/E/F"/>
</dbReference>
<dbReference type="SUPFAM" id="SSF55174">
    <property type="entry name" value="Alpha-L RNA-binding motif"/>
    <property type="match status" value="1"/>
</dbReference>
<dbReference type="Proteomes" id="UP000092650">
    <property type="component" value="Chromosome"/>
</dbReference>
<dbReference type="OrthoDB" id="9807213at2"/>
<dbReference type="InterPro" id="IPR042092">
    <property type="entry name" value="PsdUridine_s_RsuA/RluB/E/F_cat"/>
</dbReference>
<protein>
    <recommendedName>
        <fullName evidence="4">Pseudouridine synthase</fullName>
        <ecNumber evidence="4">5.4.99.-</ecNumber>
    </recommendedName>
</protein>
<reference evidence="6" key="1">
    <citation type="submission" date="2016-10" db="EMBL/GenBank/DDBJ databases">
        <authorList>
            <person name="See-Too W.S."/>
        </authorList>
    </citation>
    <scope>NUCLEOTIDE SEQUENCE [LARGE SCALE GENOMIC DNA]</scope>
    <source>
        <strain evidence="6">DSM 23997</strain>
    </source>
</reference>
<dbReference type="Gene3D" id="3.10.290.10">
    <property type="entry name" value="RNA-binding S4 domain"/>
    <property type="match status" value="1"/>
</dbReference>
<dbReference type="KEGG" id="ppla:BBI15_09525"/>
<dbReference type="GO" id="GO:0120159">
    <property type="term" value="F:rRNA pseudouridine synthase activity"/>
    <property type="evidence" value="ECO:0007669"/>
    <property type="project" value="UniProtKB-ARBA"/>
</dbReference>
<sequence length="235" mass="27088">MRINKFLSETGITSRRGADKFIEAGRIEINGQKAELGSKVEPGDEVRVDGKVIQQPKRAYVYLALNKPVGITSTTERHIEGNIVDFINHPERIFHVGRLDKDSEGLILMTNDGDIVNEILRAEHEHEKEYIVTVDKPVTDEFLEKMESGVEILDTVTLPAKAERIAKHVFKLTLQQGLNRQIRRMCSALGYEVKRLQRIRIMNIRLGNLKAGEWRDLTEEEKQELFRQLDYQPKR</sequence>
<proteinExistence type="inferred from homology"/>
<gene>
    <name evidence="6" type="ORF">BBI15_09525</name>
</gene>
<feature type="domain" description="RNA-binding S4" evidence="5">
    <location>
        <begin position="1"/>
        <end position="64"/>
    </location>
</feature>
<evidence type="ECO:0000256" key="4">
    <source>
        <dbReference type="RuleBase" id="RU003887"/>
    </source>
</evidence>
<dbReference type="InterPro" id="IPR018496">
    <property type="entry name" value="PsdUridine_synth_RsuA/RluB_CS"/>
</dbReference>
<dbReference type="PANTHER" id="PTHR47683">
    <property type="entry name" value="PSEUDOURIDINE SYNTHASE FAMILY PROTEIN-RELATED"/>
    <property type="match status" value="1"/>
</dbReference>
<evidence type="ECO:0000256" key="2">
    <source>
        <dbReference type="ARBA" id="ARBA00023235"/>
    </source>
</evidence>
<dbReference type="FunFam" id="3.30.70.1560:FF:000002">
    <property type="entry name" value="Pseudouridine synthase"/>
    <property type="match status" value="1"/>
</dbReference>
<organism evidence="6 7">
    <name type="scientific">Planococcus plakortidis</name>
    <dbReference type="NCBI Taxonomy" id="1038856"/>
    <lineage>
        <taxon>Bacteria</taxon>
        <taxon>Bacillati</taxon>
        <taxon>Bacillota</taxon>
        <taxon>Bacilli</taxon>
        <taxon>Bacillales</taxon>
        <taxon>Caryophanaceae</taxon>
        <taxon>Planococcus</taxon>
    </lineage>
</organism>
<evidence type="ECO:0000256" key="1">
    <source>
        <dbReference type="ARBA" id="ARBA00008348"/>
    </source>
</evidence>
<dbReference type="PANTHER" id="PTHR47683:SF2">
    <property type="entry name" value="RNA-BINDING S4 DOMAIN-CONTAINING PROTEIN"/>
    <property type="match status" value="1"/>
</dbReference>
<dbReference type="NCBIfam" id="NF007784">
    <property type="entry name" value="PRK10475.1"/>
    <property type="match status" value="1"/>
</dbReference>
<keyword evidence="7" id="KW-1185">Reference proteome</keyword>
<dbReference type="NCBIfam" id="TIGR00093">
    <property type="entry name" value="pseudouridine synthase"/>
    <property type="match status" value="1"/>
</dbReference>
<dbReference type="RefSeq" id="WP_068870482.1">
    <property type="nucleotide sequence ID" value="NZ_CP016539.2"/>
</dbReference>
<dbReference type="PROSITE" id="PS01149">
    <property type="entry name" value="PSI_RSU"/>
    <property type="match status" value="1"/>
</dbReference>
<dbReference type="AlphaFoldDB" id="A0A1C7E9Q0"/>
<dbReference type="CDD" id="cd02554">
    <property type="entry name" value="PseudoU_synth_RluF"/>
    <property type="match status" value="1"/>
</dbReference>
<dbReference type="EMBL" id="CP016539">
    <property type="protein sequence ID" value="ANU20436.1"/>
    <property type="molecule type" value="Genomic_DNA"/>
</dbReference>
<dbReference type="InterPro" id="IPR036986">
    <property type="entry name" value="S4_RNA-bd_sf"/>
</dbReference>
<dbReference type="InterPro" id="IPR020103">
    <property type="entry name" value="PsdUridine_synth_cat_dom_sf"/>
</dbReference>
<dbReference type="Gene3D" id="3.30.70.580">
    <property type="entry name" value="Pseudouridine synthase I, catalytic domain, N-terminal subdomain"/>
    <property type="match status" value="1"/>
</dbReference>
<dbReference type="CDD" id="cd00165">
    <property type="entry name" value="S4"/>
    <property type="match status" value="1"/>
</dbReference>
<accession>A0A1C7E9Q0</accession>
<evidence type="ECO:0000259" key="5">
    <source>
        <dbReference type="SMART" id="SM00363"/>
    </source>
</evidence>
<dbReference type="Pfam" id="PF01479">
    <property type="entry name" value="S4"/>
    <property type="match status" value="1"/>
</dbReference>
<dbReference type="SMART" id="SM00363">
    <property type="entry name" value="S4"/>
    <property type="match status" value="1"/>
</dbReference>
<dbReference type="InterPro" id="IPR002942">
    <property type="entry name" value="S4_RNA-bd"/>
</dbReference>
<keyword evidence="2 4" id="KW-0413">Isomerase</keyword>
<dbReference type="InterPro" id="IPR020094">
    <property type="entry name" value="TruA/RsuA/RluB/E/F_N"/>
</dbReference>
<dbReference type="InterPro" id="IPR050343">
    <property type="entry name" value="RsuA_PseudoU_synthase"/>
</dbReference>
<dbReference type="PROSITE" id="PS50889">
    <property type="entry name" value="S4"/>
    <property type="match status" value="1"/>
</dbReference>
<name>A0A1C7E9Q0_9BACL</name>
<evidence type="ECO:0000313" key="7">
    <source>
        <dbReference type="Proteomes" id="UP000092650"/>
    </source>
</evidence>
<dbReference type="SUPFAM" id="SSF55120">
    <property type="entry name" value="Pseudouridine synthase"/>
    <property type="match status" value="1"/>
</dbReference>
<dbReference type="GO" id="GO:0003723">
    <property type="term" value="F:RNA binding"/>
    <property type="evidence" value="ECO:0007669"/>
    <property type="project" value="UniProtKB-KW"/>
</dbReference>
<dbReference type="EC" id="5.4.99.-" evidence="4"/>
<dbReference type="GO" id="GO:0000455">
    <property type="term" value="P:enzyme-directed rRNA pseudouridine synthesis"/>
    <property type="evidence" value="ECO:0007669"/>
    <property type="project" value="UniProtKB-ARBA"/>
</dbReference>
<evidence type="ECO:0000313" key="6">
    <source>
        <dbReference type="EMBL" id="ANU20436.1"/>
    </source>
</evidence>